<feature type="domain" description="Peptidase C14 caspase" evidence="2">
    <location>
        <begin position="271"/>
        <end position="503"/>
    </location>
</feature>
<sequence>MRGLDGGPPGGGREFDRRQEFGDREFDRRGRPGFRPPPPPPLPPPRFERFGSPPHFPGTGGDFREGADNARDDPTNFVPPSWLKEWIANARQRGYGDEELATILSHHPRLGRFVQRSRERGFGDPAIFAAMGLDRWPAQPSHASVSPPPLPSPKSTTPAQPASASSTVRLEIADHLHTTEAEVELVGTLGGATKGASVFVDGAQVSVARNGTFSHRRGVPIGETEIKVEARDRQGRGTETMVTVTREPAAATGPYEPLNPSRAKGKRHAKAVALIIGIDRYESAPRAEYAENDANAFYDYATRALGVPSDRIKLLTGAKARRLSVEKAVLAWVQPLVAPGKSDVYVFFSGHGLASDDGRDQYLLPYDGDRALLAQSALKRKDVIDALVAAGARSVTLFLDTCYSGGTRGNDTLVQAARPILISVTEPDQPANVAILAAAGRDQLSSSLSGARHGLFSYYLMKGLEGEAATGDRSITTGSLETYLRQQVPGEAAKLDRRQSPELIGDPQRVLSEW</sequence>
<feature type="compositionally biased region" description="Low complexity" evidence="1">
    <location>
        <begin position="153"/>
        <end position="165"/>
    </location>
</feature>
<organism evidence="3 4">
    <name type="scientific">Paramagnetospirillum caucaseum</name>
    <dbReference type="NCBI Taxonomy" id="1244869"/>
    <lineage>
        <taxon>Bacteria</taxon>
        <taxon>Pseudomonadati</taxon>
        <taxon>Pseudomonadota</taxon>
        <taxon>Alphaproteobacteria</taxon>
        <taxon>Rhodospirillales</taxon>
        <taxon>Magnetospirillaceae</taxon>
        <taxon>Paramagnetospirillum</taxon>
    </lineage>
</organism>
<feature type="compositionally biased region" description="Pro residues" evidence="1">
    <location>
        <begin position="34"/>
        <end position="45"/>
    </location>
</feature>
<protein>
    <recommendedName>
        <fullName evidence="2">Peptidase C14 caspase domain-containing protein</fullName>
    </recommendedName>
</protein>
<feature type="compositionally biased region" description="Basic and acidic residues" evidence="1">
    <location>
        <begin position="62"/>
        <end position="74"/>
    </location>
</feature>
<reference evidence="3 4" key="1">
    <citation type="journal article" date="2014" name="Genome Announc.">
        <title>Draft Genome Sequence of Magnetospirillum sp. Strain SO-1, a Freshwater Magnetotactic Bacterium Isolated from the Ol'khovka River, Russia.</title>
        <authorList>
            <person name="Grouzdev D.S."/>
            <person name="Dziuba M.V."/>
            <person name="Sukhacheva M.S."/>
            <person name="Mardanov A.V."/>
            <person name="Beletskiy A.V."/>
            <person name="Kuznetsov B.B."/>
            <person name="Skryabin K.G."/>
        </authorList>
    </citation>
    <scope>NUCLEOTIDE SEQUENCE [LARGE SCALE GENOMIC DNA]</scope>
    <source>
        <strain evidence="3 4">SO-1</strain>
    </source>
</reference>
<dbReference type="AlphaFoldDB" id="M2ZNG0"/>
<feature type="region of interest" description="Disordered" evidence="1">
    <location>
        <begin position="138"/>
        <end position="165"/>
    </location>
</feature>
<evidence type="ECO:0000313" key="3">
    <source>
        <dbReference type="EMBL" id="EME68837.1"/>
    </source>
</evidence>
<evidence type="ECO:0000259" key="2">
    <source>
        <dbReference type="Pfam" id="PF00656"/>
    </source>
</evidence>
<keyword evidence="4" id="KW-1185">Reference proteome</keyword>
<dbReference type="Gene3D" id="2.60.40.10">
    <property type="entry name" value="Immunoglobulins"/>
    <property type="match status" value="1"/>
</dbReference>
<feature type="compositionally biased region" description="Gly residues" evidence="1">
    <location>
        <begin position="1"/>
        <end position="12"/>
    </location>
</feature>
<dbReference type="GO" id="GO:0004197">
    <property type="term" value="F:cysteine-type endopeptidase activity"/>
    <property type="evidence" value="ECO:0007669"/>
    <property type="project" value="InterPro"/>
</dbReference>
<dbReference type="SUPFAM" id="SSF52129">
    <property type="entry name" value="Caspase-like"/>
    <property type="match status" value="1"/>
</dbReference>
<dbReference type="eggNOG" id="COG4249">
    <property type="taxonomic scope" value="Bacteria"/>
</dbReference>
<dbReference type="PATRIC" id="fig|1244869.3.peg.3316"/>
<comment type="caution">
    <text evidence="3">The sequence shown here is derived from an EMBL/GenBank/DDBJ whole genome shotgun (WGS) entry which is preliminary data.</text>
</comment>
<dbReference type="Pfam" id="PF00656">
    <property type="entry name" value="Peptidase_C14"/>
    <property type="match status" value="1"/>
</dbReference>
<evidence type="ECO:0000313" key="4">
    <source>
        <dbReference type="Proteomes" id="UP000011744"/>
    </source>
</evidence>
<dbReference type="Proteomes" id="UP000011744">
    <property type="component" value="Unassembled WGS sequence"/>
</dbReference>
<dbReference type="STRING" id="1244869.H261_16523"/>
<feature type="compositionally biased region" description="Basic and acidic residues" evidence="1">
    <location>
        <begin position="13"/>
        <end position="30"/>
    </location>
</feature>
<name>M2ZNG0_9PROT</name>
<dbReference type="InterPro" id="IPR013783">
    <property type="entry name" value="Ig-like_fold"/>
</dbReference>
<dbReference type="InterPro" id="IPR011600">
    <property type="entry name" value="Pept_C14_caspase"/>
</dbReference>
<feature type="region of interest" description="Disordered" evidence="1">
    <location>
        <begin position="1"/>
        <end position="79"/>
    </location>
</feature>
<dbReference type="Pfam" id="PF09136">
    <property type="entry name" value="Glucodextran_B"/>
    <property type="match status" value="1"/>
</dbReference>
<evidence type="ECO:0000256" key="1">
    <source>
        <dbReference type="SAM" id="MobiDB-lite"/>
    </source>
</evidence>
<proteinExistence type="predicted"/>
<dbReference type="EMBL" id="AONQ01000051">
    <property type="protein sequence ID" value="EME68837.1"/>
    <property type="molecule type" value="Genomic_DNA"/>
</dbReference>
<accession>M2ZNG0</accession>
<gene>
    <name evidence="3" type="ORF">H261_16523</name>
</gene>
<dbReference type="GO" id="GO:0006508">
    <property type="term" value="P:proteolysis"/>
    <property type="evidence" value="ECO:0007669"/>
    <property type="project" value="InterPro"/>
</dbReference>
<dbReference type="Gene3D" id="3.40.50.1460">
    <property type="match status" value="1"/>
</dbReference>
<dbReference type="InterPro" id="IPR029030">
    <property type="entry name" value="Caspase-like_dom_sf"/>
</dbReference>